<reference evidence="2 3" key="1">
    <citation type="submission" date="2020-08" db="EMBL/GenBank/DDBJ databases">
        <title>Whole genome shotgun sequence of Actinoplanes ianthinogenes NBRC 13996.</title>
        <authorList>
            <person name="Komaki H."/>
            <person name="Tamura T."/>
        </authorList>
    </citation>
    <scope>NUCLEOTIDE SEQUENCE [LARGE SCALE GENOMIC DNA]</scope>
    <source>
        <strain evidence="2 3">NBRC 13996</strain>
    </source>
</reference>
<feature type="transmembrane region" description="Helical" evidence="1">
    <location>
        <begin position="69"/>
        <end position="87"/>
    </location>
</feature>
<organism evidence="2 3">
    <name type="scientific">Actinoplanes ianthinogenes</name>
    <dbReference type="NCBI Taxonomy" id="122358"/>
    <lineage>
        <taxon>Bacteria</taxon>
        <taxon>Bacillati</taxon>
        <taxon>Actinomycetota</taxon>
        <taxon>Actinomycetes</taxon>
        <taxon>Micromonosporales</taxon>
        <taxon>Micromonosporaceae</taxon>
        <taxon>Actinoplanes</taxon>
    </lineage>
</organism>
<protein>
    <submittedName>
        <fullName evidence="2">Uncharacterized protein</fullName>
    </submittedName>
</protein>
<feature type="transmembrane region" description="Helical" evidence="1">
    <location>
        <begin position="39"/>
        <end position="57"/>
    </location>
</feature>
<feature type="transmembrane region" description="Helical" evidence="1">
    <location>
        <begin position="12"/>
        <end position="33"/>
    </location>
</feature>
<dbReference type="Proteomes" id="UP000676967">
    <property type="component" value="Chromosome"/>
</dbReference>
<evidence type="ECO:0000313" key="3">
    <source>
        <dbReference type="Proteomes" id="UP000676967"/>
    </source>
</evidence>
<dbReference type="RefSeq" id="WP_189328479.1">
    <property type="nucleotide sequence ID" value="NZ_AP023356.1"/>
</dbReference>
<keyword evidence="1" id="KW-0812">Transmembrane</keyword>
<keyword evidence="1" id="KW-1133">Transmembrane helix</keyword>
<gene>
    <name evidence="2" type="ORF">Aiant_35520</name>
</gene>
<dbReference type="EMBL" id="AP023356">
    <property type="protein sequence ID" value="BCJ42895.1"/>
    <property type="molecule type" value="Genomic_DNA"/>
</dbReference>
<proteinExistence type="predicted"/>
<keyword evidence="1" id="KW-0472">Membrane</keyword>
<accession>A0ABM7LUC4</accession>
<sequence length="198" mass="20757">MSAERDDGWPSIPTVLRVMAGWFLFGIGLLNLACGGDGTTYRVFHVTVTLGGMILLGLHRVGASRAGQLIATAAGVAGFGLGLLRVADRDAGWRGYPYPFLQTAGGIRADGRHLVFDLVFWLCAGTLALVVVRTAERCLPERRTPVDLAGYVGRHAEAPPAGGAEPAGGVAAAELGRHAEARVYVAQHRADENVGGLT</sequence>
<name>A0ABM7LUC4_9ACTN</name>
<evidence type="ECO:0000256" key="1">
    <source>
        <dbReference type="SAM" id="Phobius"/>
    </source>
</evidence>
<keyword evidence="3" id="KW-1185">Reference proteome</keyword>
<evidence type="ECO:0000313" key="2">
    <source>
        <dbReference type="EMBL" id="BCJ42895.1"/>
    </source>
</evidence>